<dbReference type="RefSeq" id="WP_130158228.1">
    <property type="nucleotide sequence ID" value="NZ_SGIS01000019.1"/>
</dbReference>
<evidence type="ECO:0000313" key="1">
    <source>
        <dbReference type="EMBL" id="RZF63945.1"/>
    </source>
</evidence>
<accession>A0A4Q6XVE3</accession>
<sequence length="244" mass="25702">MGDGEGVTITDNGSIRWVFRYTTGMISLLIASALGNSVGVANPTAAPSPLPTRAQVRSAVKACGIPSGRITVPFERFMQEDVVRISKGGGSVTASQLECIANASVATTHYVFFNAEAVQTRYASIYWNLVERADIANARAALRTQNRLETVPVPQAGKSLGVYAQAVETYCGVTPGTLLTALNDNMLTFKKDGLGRITANGIEPGAASDLQFQCIMNATTAAQLKSHGIFFGFIGNAAQAPVPD</sequence>
<dbReference type="AlphaFoldDB" id="A0A4Q6XVE3"/>
<gene>
    <name evidence="1" type="ORF">EWE75_13230</name>
</gene>
<protein>
    <submittedName>
        <fullName evidence="1">Uncharacterized protein</fullName>
    </submittedName>
</protein>
<reference evidence="1 2" key="1">
    <citation type="submission" date="2019-02" db="EMBL/GenBank/DDBJ databases">
        <authorList>
            <person name="Li Y."/>
        </authorList>
    </citation>
    <scope>NUCLEOTIDE SEQUENCE [LARGE SCALE GENOMIC DNA]</scope>
    <source>
        <strain evidence="1 2">3-7</strain>
    </source>
</reference>
<dbReference type="EMBL" id="SGIS01000019">
    <property type="protein sequence ID" value="RZF63945.1"/>
    <property type="molecule type" value="Genomic_DNA"/>
</dbReference>
<proteinExistence type="predicted"/>
<comment type="caution">
    <text evidence="1">The sequence shown here is derived from an EMBL/GenBank/DDBJ whole genome shotgun (WGS) entry which is preliminary data.</text>
</comment>
<evidence type="ECO:0000313" key="2">
    <source>
        <dbReference type="Proteomes" id="UP000292085"/>
    </source>
</evidence>
<dbReference type="OrthoDB" id="7572407at2"/>
<organism evidence="1 2">
    <name type="scientific">Sphingomonas populi</name>
    <dbReference type="NCBI Taxonomy" id="2484750"/>
    <lineage>
        <taxon>Bacteria</taxon>
        <taxon>Pseudomonadati</taxon>
        <taxon>Pseudomonadota</taxon>
        <taxon>Alphaproteobacteria</taxon>
        <taxon>Sphingomonadales</taxon>
        <taxon>Sphingomonadaceae</taxon>
        <taxon>Sphingomonas</taxon>
    </lineage>
</organism>
<keyword evidence="2" id="KW-1185">Reference proteome</keyword>
<dbReference type="Proteomes" id="UP000292085">
    <property type="component" value="Unassembled WGS sequence"/>
</dbReference>
<name>A0A4Q6XVE3_9SPHN</name>